<evidence type="ECO:0000256" key="3">
    <source>
        <dbReference type="ARBA" id="ARBA00005995"/>
    </source>
</evidence>
<evidence type="ECO:0000256" key="4">
    <source>
        <dbReference type="ARBA" id="ARBA00022490"/>
    </source>
</evidence>
<organism evidence="9 10">
    <name type="scientific">Rhamnella rubrinervis</name>
    <dbReference type="NCBI Taxonomy" id="2594499"/>
    <lineage>
        <taxon>Eukaryota</taxon>
        <taxon>Viridiplantae</taxon>
        <taxon>Streptophyta</taxon>
        <taxon>Embryophyta</taxon>
        <taxon>Tracheophyta</taxon>
        <taxon>Spermatophyta</taxon>
        <taxon>Magnoliopsida</taxon>
        <taxon>eudicotyledons</taxon>
        <taxon>Gunneridae</taxon>
        <taxon>Pentapetalae</taxon>
        <taxon>rosids</taxon>
        <taxon>fabids</taxon>
        <taxon>Rosales</taxon>
        <taxon>Rhamnaceae</taxon>
        <taxon>rhamnoid group</taxon>
        <taxon>Rhamneae</taxon>
        <taxon>Rhamnella</taxon>
    </lineage>
</organism>
<dbReference type="InterPro" id="IPR036188">
    <property type="entry name" value="FAD/NAD-bd_sf"/>
</dbReference>
<keyword evidence="4" id="KW-0963">Cytoplasm</keyword>
<accession>A0A8K0E4N0</accession>
<gene>
    <name evidence="9" type="ORF">FNV43_RR17882</name>
</gene>
<evidence type="ECO:0000256" key="1">
    <source>
        <dbReference type="ARBA" id="ARBA00001974"/>
    </source>
</evidence>
<keyword evidence="7" id="KW-0560">Oxidoreductase</keyword>
<dbReference type="InterPro" id="IPR050281">
    <property type="entry name" value="Flavin_monoamine_oxidase"/>
</dbReference>
<dbReference type="InterPro" id="IPR002937">
    <property type="entry name" value="Amino_oxidase"/>
</dbReference>
<keyword evidence="5" id="KW-0285">Flavoprotein</keyword>
<comment type="subcellular location">
    <subcellularLocation>
        <location evidence="2">Cytoplasm</location>
    </subcellularLocation>
</comment>
<comment type="caution">
    <text evidence="9">The sequence shown here is derived from an EMBL/GenBank/DDBJ whole genome shotgun (WGS) entry which is preliminary data.</text>
</comment>
<evidence type="ECO:0000313" key="10">
    <source>
        <dbReference type="Proteomes" id="UP000796880"/>
    </source>
</evidence>
<evidence type="ECO:0000256" key="5">
    <source>
        <dbReference type="ARBA" id="ARBA00022630"/>
    </source>
</evidence>
<keyword evidence="10" id="KW-1185">Reference proteome</keyword>
<dbReference type="Gene3D" id="3.50.50.60">
    <property type="entry name" value="FAD/NAD(P)-binding domain"/>
    <property type="match status" value="2"/>
</dbReference>
<evidence type="ECO:0000256" key="6">
    <source>
        <dbReference type="ARBA" id="ARBA00022827"/>
    </source>
</evidence>
<evidence type="ECO:0000256" key="2">
    <source>
        <dbReference type="ARBA" id="ARBA00004496"/>
    </source>
</evidence>
<name>A0A8K0E4N0_9ROSA</name>
<evidence type="ECO:0000256" key="7">
    <source>
        <dbReference type="ARBA" id="ARBA00023002"/>
    </source>
</evidence>
<dbReference type="AlphaFoldDB" id="A0A8K0E4N0"/>
<dbReference type="EMBL" id="VOIH02000008">
    <property type="protein sequence ID" value="KAF3439604.1"/>
    <property type="molecule type" value="Genomic_DNA"/>
</dbReference>
<dbReference type="PANTHER" id="PTHR10742">
    <property type="entry name" value="FLAVIN MONOAMINE OXIDASE"/>
    <property type="match status" value="1"/>
</dbReference>
<comment type="similarity">
    <text evidence="3">Belongs to the flavin monoamine oxidase family.</text>
</comment>
<dbReference type="PANTHER" id="PTHR10742:SF405">
    <property type="entry name" value="PEROXISOMAL N(1)-ACETYL-SPERMINE_SPERMIDINE OXIDASE"/>
    <property type="match status" value="1"/>
</dbReference>
<reference evidence="9" key="1">
    <citation type="submission" date="2020-03" db="EMBL/GenBank/DDBJ databases">
        <title>A high-quality chromosome-level genome assembly of a woody plant with both climbing and erect habits, Rhamnella rubrinervis.</title>
        <authorList>
            <person name="Lu Z."/>
            <person name="Yang Y."/>
            <person name="Zhu X."/>
            <person name="Sun Y."/>
        </authorList>
    </citation>
    <scope>NUCLEOTIDE SEQUENCE</scope>
    <source>
        <strain evidence="9">BYM</strain>
        <tissue evidence="9">Leaf</tissue>
    </source>
</reference>
<dbReference type="OrthoDB" id="2019015at2759"/>
<dbReference type="Gene3D" id="3.90.660.10">
    <property type="match status" value="1"/>
</dbReference>
<dbReference type="GO" id="GO:0046592">
    <property type="term" value="F:polyamine oxidase activity"/>
    <property type="evidence" value="ECO:0007669"/>
    <property type="project" value="TreeGrafter"/>
</dbReference>
<proteinExistence type="inferred from homology"/>
<evidence type="ECO:0000313" key="9">
    <source>
        <dbReference type="EMBL" id="KAF3439604.1"/>
    </source>
</evidence>
<comment type="cofactor">
    <cofactor evidence="1">
        <name>FAD</name>
        <dbReference type="ChEBI" id="CHEBI:57692"/>
    </cofactor>
</comment>
<keyword evidence="6" id="KW-0274">FAD</keyword>
<dbReference type="Pfam" id="PF01593">
    <property type="entry name" value="Amino_oxidase"/>
    <property type="match status" value="1"/>
</dbReference>
<sequence>MVAKKPRVVIIGAGMAGLTAANKLYTTTGSNDLFELCVVEGGSRIGGRINTSEFGGDRIEMGATWIHGIGGSPVHQIAQEIHALESEQPWECMDGSSEETSRAATFAEGGFQLPPSVVEPASTLFKNLMDYAQGKKVEDSTASNGEVEYQKLAAKAYKIFTSNGSLGNLSVGSFLRQGLEIYWDSKKNDEKLIGSGNWSRKSLEEAVFAMHENIQRTYTSAGDLLALDYSAESEYRMFPGEEITIAKGYLSIIESLASVLPPGLIQLGRKVTQIEWRPESCGGQADMDNGYGCRPVKLRFCDGSVMFADHVIVTVSLGVLKAGIQQDSGMFNPPLPSFKTEAISRLGFGVVNKLFLQLSPTHDRKGPELNKFPFLQMVFHREESEFRQKKIPWWLRRTASLIPIYENSSVLLSWFAGDEALELESLKDEQIIKGVSATVSSFLWQPQKTENSNSHELCNGNVSSEEHCGVNFSKVLKSQWGGDPLFLGSYSYVAVGSSGDDLDKMAEPLPSSSGYGPCVSHPLQILFAGEATHRTHYSTTHGAYFSGLREANRLLQHYRCVGV</sequence>
<dbReference type="SUPFAM" id="SSF54373">
    <property type="entry name" value="FAD-linked reductases, C-terminal domain"/>
    <property type="match status" value="1"/>
</dbReference>
<evidence type="ECO:0000259" key="8">
    <source>
        <dbReference type="Pfam" id="PF01593"/>
    </source>
</evidence>
<feature type="domain" description="Amine oxidase" evidence="8">
    <location>
        <begin position="15"/>
        <end position="555"/>
    </location>
</feature>
<dbReference type="FunFam" id="3.50.50.60:FF:000448">
    <property type="entry name" value="Putative polyamine oxidase 5 isoform A"/>
    <property type="match status" value="1"/>
</dbReference>
<dbReference type="GO" id="GO:0005737">
    <property type="term" value="C:cytoplasm"/>
    <property type="evidence" value="ECO:0007669"/>
    <property type="project" value="UniProtKB-SubCell"/>
</dbReference>
<dbReference type="Proteomes" id="UP000796880">
    <property type="component" value="Unassembled WGS sequence"/>
</dbReference>
<protein>
    <recommendedName>
        <fullName evidence="8">Amine oxidase domain-containing protein</fullName>
    </recommendedName>
</protein>
<dbReference type="SUPFAM" id="SSF51905">
    <property type="entry name" value="FAD/NAD(P)-binding domain"/>
    <property type="match status" value="1"/>
</dbReference>